<evidence type="ECO:0000256" key="1">
    <source>
        <dbReference type="ARBA" id="ARBA00006270"/>
    </source>
</evidence>
<dbReference type="Proteomes" id="UP000663868">
    <property type="component" value="Unassembled WGS sequence"/>
</dbReference>
<dbReference type="InterPro" id="IPR027417">
    <property type="entry name" value="P-loop_NTPase"/>
</dbReference>
<dbReference type="EMBL" id="CAJNOE010001599">
    <property type="protein sequence ID" value="CAF1436692.1"/>
    <property type="molecule type" value="Genomic_DNA"/>
</dbReference>
<evidence type="ECO:0000313" key="8">
    <source>
        <dbReference type="EMBL" id="CAF1465211.1"/>
    </source>
</evidence>
<keyword evidence="5" id="KW-0342">GTP-binding</keyword>
<sequence>MYSKRAFIHWYISEGMEENEFKEAREDLAALEQDYIEAGYDSVQLDPTRSSETYVGKSSLALRFVKGQYYEHGGSTIGAAFFSHTLQIDDDSSMKIELWDTAGQERFHALAPMYYRDAAGSLIIYDITSAASFHRAKLWVTELYQTNNINMVIALVGNKADLAIGEKREVDMREANEYAEVNGLIFMETSAKSGENVHEIFMNIAKKVLLKQPLNKLEKPRNIIASKKSRSDNSSNCCDSKTK</sequence>
<dbReference type="SUPFAM" id="SSF52540">
    <property type="entry name" value="P-loop containing nucleoside triphosphate hydrolases"/>
    <property type="match status" value="1"/>
</dbReference>
<dbReference type="InterPro" id="IPR001806">
    <property type="entry name" value="Small_GTPase"/>
</dbReference>
<feature type="region of interest" description="Disordered" evidence="6">
    <location>
        <begin position="222"/>
        <end position="243"/>
    </location>
</feature>
<evidence type="ECO:0000313" key="7">
    <source>
        <dbReference type="EMBL" id="CAF1436692.1"/>
    </source>
</evidence>
<evidence type="ECO:0000313" key="10">
    <source>
        <dbReference type="EMBL" id="CAF3942403.1"/>
    </source>
</evidence>
<organism evidence="9 11">
    <name type="scientific">Adineta steineri</name>
    <dbReference type="NCBI Taxonomy" id="433720"/>
    <lineage>
        <taxon>Eukaryota</taxon>
        <taxon>Metazoa</taxon>
        <taxon>Spiralia</taxon>
        <taxon>Gnathifera</taxon>
        <taxon>Rotifera</taxon>
        <taxon>Eurotatoria</taxon>
        <taxon>Bdelloidea</taxon>
        <taxon>Adinetida</taxon>
        <taxon>Adinetidae</taxon>
        <taxon>Adineta</taxon>
    </lineage>
</organism>
<dbReference type="AlphaFoldDB" id="A0A819CTN6"/>
<dbReference type="SMART" id="SM00176">
    <property type="entry name" value="RAN"/>
    <property type="match status" value="1"/>
</dbReference>
<dbReference type="PROSITE" id="PS51419">
    <property type="entry name" value="RAB"/>
    <property type="match status" value="1"/>
</dbReference>
<gene>
    <name evidence="7" type="ORF">IZO911_LOCUS41553</name>
    <name evidence="8" type="ORF">JYZ213_LOCUS41483</name>
    <name evidence="10" type="ORF">KXQ929_LOCUS25115</name>
    <name evidence="9" type="ORF">OXD698_LOCUS19220</name>
</gene>
<evidence type="ECO:0000256" key="4">
    <source>
        <dbReference type="ARBA" id="ARBA00022741"/>
    </source>
</evidence>
<dbReference type="InterPro" id="IPR023123">
    <property type="entry name" value="Tubulin_C"/>
</dbReference>
<feature type="compositionally biased region" description="Low complexity" evidence="6">
    <location>
        <begin position="232"/>
        <end position="243"/>
    </location>
</feature>
<dbReference type="Proteomes" id="UP000663845">
    <property type="component" value="Unassembled WGS sequence"/>
</dbReference>
<dbReference type="PROSITE" id="PS51421">
    <property type="entry name" value="RAS"/>
    <property type="match status" value="1"/>
</dbReference>
<evidence type="ECO:0000256" key="2">
    <source>
        <dbReference type="ARBA" id="ARBA00009636"/>
    </source>
</evidence>
<dbReference type="SMART" id="SM00173">
    <property type="entry name" value="RAS"/>
    <property type="match status" value="1"/>
</dbReference>
<evidence type="ECO:0000256" key="6">
    <source>
        <dbReference type="SAM" id="MobiDB-lite"/>
    </source>
</evidence>
<evidence type="ECO:0000256" key="3">
    <source>
        <dbReference type="ARBA" id="ARBA00022701"/>
    </source>
</evidence>
<dbReference type="PANTHER" id="PTHR47978">
    <property type="match status" value="1"/>
</dbReference>
<name>A0A819CTN6_9BILA</name>
<protein>
    <submittedName>
        <fullName evidence="9">Uncharacterized protein</fullName>
    </submittedName>
</protein>
<dbReference type="GO" id="GO:0003924">
    <property type="term" value="F:GTPase activity"/>
    <property type="evidence" value="ECO:0007669"/>
    <property type="project" value="InterPro"/>
</dbReference>
<comment type="similarity">
    <text evidence="2">Belongs to the tubulin family.</text>
</comment>
<keyword evidence="3" id="KW-0493">Microtubule</keyword>
<dbReference type="EMBL" id="CAJOBB010002147">
    <property type="protein sequence ID" value="CAF3942403.1"/>
    <property type="molecule type" value="Genomic_DNA"/>
</dbReference>
<dbReference type="GO" id="GO:0005874">
    <property type="term" value="C:microtubule"/>
    <property type="evidence" value="ECO:0007669"/>
    <property type="project" value="UniProtKB-KW"/>
</dbReference>
<dbReference type="Pfam" id="PF00071">
    <property type="entry name" value="Ras"/>
    <property type="match status" value="1"/>
</dbReference>
<evidence type="ECO:0000256" key="5">
    <source>
        <dbReference type="ARBA" id="ARBA00023134"/>
    </source>
</evidence>
<dbReference type="EMBL" id="CAJNOG010001700">
    <property type="protein sequence ID" value="CAF1465211.1"/>
    <property type="molecule type" value="Genomic_DNA"/>
</dbReference>
<dbReference type="NCBIfam" id="TIGR00231">
    <property type="entry name" value="small_GTP"/>
    <property type="match status" value="1"/>
</dbReference>
<dbReference type="Gene3D" id="1.10.287.600">
    <property type="entry name" value="Helix hairpin bin"/>
    <property type="match status" value="1"/>
</dbReference>
<comment type="caution">
    <text evidence="9">The sequence shown here is derived from an EMBL/GenBank/DDBJ whole genome shotgun (WGS) entry which is preliminary data.</text>
</comment>
<comment type="similarity">
    <text evidence="1">Belongs to the small GTPase superfamily. Rab family.</text>
</comment>
<dbReference type="EMBL" id="CAJOAZ010001456">
    <property type="protein sequence ID" value="CAF3817393.1"/>
    <property type="molecule type" value="Genomic_DNA"/>
</dbReference>
<dbReference type="InterPro" id="IPR005225">
    <property type="entry name" value="Small_GTP-bd"/>
</dbReference>
<dbReference type="PRINTS" id="PR00449">
    <property type="entry name" value="RASTRNSFRMNG"/>
</dbReference>
<dbReference type="SMART" id="SM00175">
    <property type="entry name" value="RAB"/>
    <property type="match status" value="1"/>
</dbReference>
<evidence type="ECO:0000313" key="9">
    <source>
        <dbReference type="EMBL" id="CAF3817393.1"/>
    </source>
</evidence>
<accession>A0A819CTN6</accession>
<keyword evidence="4" id="KW-0547">Nucleotide-binding</keyword>
<dbReference type="Proteomes" id="UP000663860">
    <property type="component" value="Unassembled WGS sequence"/>
</dbReference>
<dbReference type="SMART" id="SM00174">
    <property type="entry name" value="RHO"/>
    <property type="match status" value="1"/>
</dbReference>
<dbReference type="GO" id="GO:0005525">
    <property type="term" value="F:GTP binding"/>
    <property type="evidence" value="ECO:0007669"/>
    <property type="project" value="UniProtKB-KW"/>
</dbReference>
<dbReference type="SUPFAM" id="SSF55307">
    <property type="entry name" value="Tubulin C-terminal domain-like"/>
    <property type="match status" value="1"/>
</dbReference>
<dbReference type="Gene3D" id="3.40.50.300">
    <property type="entry name" value="P-loop containing nucleotide triphosphate hydrolases"/>
    <property type="match status" value="1"/>
</dbReference>
<evidence type="ECO:0000313" key="11">
    <source>
        <dbReference type="Proteomes" id="UP000663844"/>
    </source>
</evidence>
<dbReference type="PROSITE" id="PS51420">
    <property type="entry name" value="RHO"/>
    <property type="match status" value="1"/>
</dbReference>
<dbReference type="InterPro" id="IPR008280">
    <property type="entry name" value="Tub_FtsZ_C"/>
</dbReference>
<dbReference type="Proteomes" id="UP000663844">
    <property type="component" value="Unassembled WGS sequence"/>
</dbReference>
<reference evidence="9" key="1">
    <citation type="submission" date="2021-02" db="EMBL/GenBank/DDBJ databases">
        <authorList>
            <person name="Nowell W R."/>
        </authorList>
    </citation>
    <scope>NUCLEOTIDE SEQUENCE</scope>
</reference>
<dbReference type="FunFam" id="3.40.50.300:FF:000808">
    <property type="entry name" value="Small GTP-binding protein, putative"/>
    <property type="match status" value="1"/>
</dbReference>
<proteinExistence type="inferred from homology"/>